<dbReference type="InterPro" id="IPR048020">
    <property type="entry name" value="Transpos_IS3"/>
</dbReference>
<dbReference type="EMBL" id="JBBPCC010000054">
    <property type="protein sequence ID" value="MEK8133174.1"/>
    <property type="molecule type" value="Genomic_DNA"/>
</dbReference>
<dbReference type="Proteomes" id="UP001469365">
    <property type="component" value="Unassembled WGS sequence"/>
</dbReference>
<dbReference type="InterPro" id="IPR025948">
    <property type="entry name" value="HTH-like_dom"/>
</dbReference>
<proteinExistence type="predicted"/>
<gene>
    <name evidence="3" type="ORF">WMW72_35480</name>
</gene>
<dbReference type="NCBIfam" id="NF033516">
    <property type="entry name" value="transpos_IS3"/>
    <property type="match status" value="1"/>
</dbReference>
<dbReference type="SUPFAM" id="SSF53098">
    <property type="entry name" value="Ribonuclease H-like"/>
    <property type="match status" value="1"/>
</dbReference>
<dbReference type="PROSITE" id="PS50994">
    <property type="entry name" value="INTEGRASE"/>
    <property type="match status" value="1"/>
</dbReference>
<evidence type="ECO:0000313" key="4">
    <source>
        <dbReference type="Proteomes" id="UP001469365"/>
    </source>
</evidence>
<dbReference type="InterPro" id="IPR012337">
    <property type="entry name" value="RNaseH-like_sf"/>
</dbReference>
<evidence type="ECO:0000256" key="1">
    <source>
        <dbReference type="ARBA" id="ARBA00002286"/>
    </source>
</evidence>
<dbReference type="PANTHER" id="PTHR46889:SF4">
    <property type="entry name" value="TRANSPOSASE INSO FOR INSERTION SEQUENCE ELEMENT IS911B-RELATED"/>
    <property type="match status" value="1"/>
</dbReference>
<dbReference type="RefSeq" id="WP_341420307.1">
    <property type="nucleotide sequence ID" value="NZ_JBBPCC010000054.1"/>
</dbReference>
<sequence>MDELKGTQSVKGLCTYLGISRSGYYAYLKRKDSDPDQELKHNIRVIYEQRDKTVGYRRIQDELYRQYQYVVNHKKVLRLMRELGIQAIIRRKNIHRTSYEAAVSDGRVAENLLQRDFTASGPNEKWVTDVTQYRIADNRIYLSVIKDLWNSEIVAYHISHRNDNPLVLETFGKAFEIHKDVTGLIVHSDQGSQYTSHAYHDMLPKVGAKISMSRRGNCYDNASMESFFSHLKVEALYPYDIRNIEEAQRRIEEFIHFYNHNRAQRKLNKLTPVEYRRQLAA</sequence>
<dbReference type="PANTHER" id="PTHR46889">
    <property type="entry name" value="TRANSPOSASE INSF FOR INSERTION SEQUENCE IS3B-RELATED"/>
    <property type="match status" value="1"/>
</dbReference>
<dbReference type="InterPro" id="IPR036397">
    <property type="entry name" value="RNaseH_sf"/>
</dbReference>
<reference evidence="3 4" key="1">
    <citation type="submission" date="2024-04" db="EMBL/GenBank/DDBJ databases">
        <title>draft genome sequnece of Paenibacillus filicis.</title>
        <authorList>
            <person name="Kim D.-U."/>
        </authorList>
    </citation>
    <scope>NUCLEOTIDE SEQUENCE [LARGE SCALE GENOMIC DNA]</scope>
    <source>
        <strain evidence="3 4">KACC14197</strain>
    </source>
</reference>
<comment type="caution">
    <text evidence="3">The sequence shown here is derived from an EMBL/GenBank/DDBJ whole genome shotgun (WGS) entry which is preliminary data.</text>
</comment>
<feature type="domain" description="Integrase catalytic" evidence="2">
    <location>
        <begin position="118"/>
        <end position="280"/>
    </location>
</feature>
<evidence type="ECO:0000313" key="3">
    <source>
        <dbReference type="EMBL" id="MEK8133174.1"/>
    </source>
</evidence>
<dbReference type="Pfam" id="PF13333">
    <property type="entry name" value="rve_2"/>
    <property type="match status" value="1"/>
</dbReference>
<dbReference type="Gene3D" id="3.30.420.10">
    <property type="entry name" value="Ribonuclease H-like superfamily/Ribonuclease H"/>
    <property type="match status" value="1"/>
</dbReference>
<dbReference type="InterPro" id="IPR001584">
    <property type="entry name" value="Integrase_cat-core"/>
</dbReference>
<name>A0ABU9DWD1_9BACL</name>
<protein>
    <submittedName>
        <fullName evidence="3">IS3 family transposase</fullName>
    </submittedName>
</protein>
<comment type="function">
    <text evidence="1">Involved in the transposition of the insertion sequence.</text>
</comment>
<organism evidence="3 4">
    <name type="scientific">Paenibacillus filicis</name>
    <dbReference type="NCBI Taxonomy" id="669464"/>
    <lineage>
        <taxon>Bacteria</taxon>
        <taxon>Bacillati</taxon>
        <taxon>Bacillota</taxon>
        <taxon>Bacilli</taxon>
        <taxon>Bacillales</taxon>
        <taxon>Paenibacillaceae</taxon>
        <taxon>Paenibacillus</taxon>
    </lineage>
</organism>
<evidence type="ECO:0000259" key="2">
    <source>
        <dbReference type="PROSITE" id="PS50994"/>
    </source>
</evidence>
<keyword evidence="4" id="KW-1185">Reference proteome</keyword>
<accession>A0ABU9DWD1</accession>
<dbReference type="Pfam" id="PF13276">
    <property type="entry name" value="HTH_21"/>
    <property type="match status" value="1"/>
</dbReference>
<dbReference type="InterPro" id="IPR050900">
    <property type="entry name" value="Transposase_IS3/IS150/IS904"/>
</dbReference>
<dbReference type="Pfam" id="PF00665">
    <property type="entry name" value="rve"/>
    <property type="match status" value="1"/>
</dbReference>